<proteinExistence type="predicted"/>
<reference evidence="2" key="2">
    <citation type="submission" date="2023-06" db="EMBL/GenBank/DDBJ databases">
        <authorList>
            <consortium name="Lawrence Berkeley National Laboratory"/>
            <person name="Mondo S.J."/>
            <person name="Hensen N."/>
            <person name="Bonometti L."/>
            <person name="Westerberg I."/>
            <person name="Brannstrom I.O."/>
            <person name="Guillou S."/>
            <person name="Cros-Aarteil S."/>
            <person name="Calhoun S."/>
            <person name="Haridas S."/>
            <person name="Kuo A."/>
            <person name="Pangilinan J."/>
            <person name="Riley R."/>
            <person name="Labutti K."/>
            <person name="Andreopoulos B."/>
            <person name="Lipzen A."/>
            <person name="Chen C."/>
            <person name="Yanf M."/>
            <person name="Daum C."/>
            <person name="Ng V."/>
            <person name="Clum A."/>
            <person name="Steindorff A."/>
            <person name="Ohm R."/>
            <person name="Martin F."/>
            <person name="Silar P."/>
            <person name="Natvig D."/>
            <person name="Lalanne C."/>
            <person name="Gautier V."/>
            <person name="Ament-Velasquez S.L."/>
            <person name="Kruys A."/>
            <person name="Hutchinson M.I."/>
            <person name="Powell A.J."/>
            <person name="Barry K."/>
            <person name="Miller A.N."/>
            <person name="Grigoriev I.V."/>
            <person name="Debuchy R."/>
            <person name="Gladieux P."/>
            <person name="Thoren M.H."/>
            <person name="Johannesson H."/>
        </authorList>
    </citation>
    <scope>NUCLEOTIDE SEQUENCE</scope>
    <source>
        <strain evidence="2">CBS 626.80</strain>
    </source>
</reference>
<evidence type="ECO:0000256" key="1">
    <source>
        <dbReference type="SAM" id="Phobius"/>
    </source>
</evidence>
<evidence type="ECO:0000313" key="3">
    <source>
        <dbReference type="Proteomes" id="UP001303222"/>
    </source>
</evidence>
<feature type="transmembrane region" description="Helical" evidence="1">
    <location>
        <begin position="46"/>
        <end position="67"/>
    </location>
</feature>
<name>A0AAN6SE77_9PEZI</name>
<keyword evidence="1" id="KW-0472">Membrane</keyword>
<reference evidence="2" key="1">
    <citation type="journal article" date="2023" name="Mol. Phylogenet. Evol.">
        <title>Genome-scale phylogeny and comparative genomics of the fungal order Sordariales.</title>
        <authorList>
            <person name="Hensen N."/>
            <person name="Bonometti L."/>
            <person name="Westerberg I."/>
            <person name="Brannstrom I.O."/>
            <person name="Guillou S."/>
            <person name="Cros-Aarteil S."/>
            <person name="Calhoun S."/>
            <person name="Haridas S."/>
            <person name="Kuo A."/>
            <person name="Mondo S."/>
            <person name="Pangilinan J."/>
            <person name="Riley R."/>
            <person name="LaButti K."/>
            <person name="Andreopoulos B."/>
            <person name="Lipzen A."/>
            <person name="Chen C."/>
            <person name="Yan M."/>
            <person name="Daum C."/>
            <person name="Ng V."/>
            <person name="Clum A."/>
            <person name="Steindorff A."/>
            <person name="Ohm R.A."/>
            <person name="Martin F."/>
            <person name="Silar P."/>
            <person name="Natvig D.O."/>
            <person name="Lalanne C."/>
            <person name="Gautier V."/>
            <person name="Ament-Velasquez S.L."/>
            <person name="Kruys A."/>
            <person name="Hutchinson M.I."/>
            <person name="Powell A.J."/>
            <person name="Barry K."/>
            <person name="Miller A.N."/>
            <person name="Grigoriev I.V."/>
            <person name="Debuchy R."/>
            <person name="Gladieux P."/>
            <person name="Hiltunen Thoren M."/>
            <person name="Johannesson H."/>
        </authorList>
    </citation>
    <scope>NUCLEOTIDE SEQUENCE</scope>
    <source>
        <strain evidence="2">CBS 626.80</strain>
    </source>
</reference>
<feature type="non-terminal residue" evidence="2">
    <location>
        <position position="1"/>
    </location>
</feature>
<feature type="non-terminal residue" evidence="2">
    <location>
        <position position="121"/>
    </location>
</feature>
<keyword evidence="3" id="KW-1185">Reference proteome</keyword>
<dbReference type="Proteomes" id="UP001303222">
    <property type="component" value="Unassembled WGS sequence"/>
</dbReference>
<gene>
    <name evidence="2" type="ORF">QBC32DRAFT_172789</name>
</gene>
<feature type="transmembrane region" description="Helical" evidence="1">
    <location>
        <begin position="20"/>
        <end position="40"/>
    </location>
</feature>
<sequence length="121" mass="13722">NASSVIETREATRLSQNVKLLTFVSIFYLPLGFCMSMWSINEDYNATNLVIVTICIGMATYSVVANLETTVHALQRGVSLLFTTSRQRLVKKRLEESDTRWRFLGEEMSKVPLSREDAKPS</sequence>
<comment type="caution">
    <text evidence="2">The sequence shown here is derived from an EMBL/GenBank/DDBJ whole genome shotgun (WGS) entry which is preliminary data.</text>
</comment>
<protein>
    <submittedName>
        <fullName evidence="2">Uncharacterized protein</fullName>
    </submittedName>
</protein>
<accession>A0AAN6SE77</accession>
<keyword evidence="1" id="KW-1133">Transmembrane helix</keyword>
<evidence type="ECO:0000313" key="2">
    <source>
        <dbReference type="EMBL" id="KAK3949716.1"/>
    </source>
</evidence>
<keyword evidence="1" id="KW-0812">Transmembrane</keyword>
<organism evidence="2 3">
    <name type="scientific">Pseudoneurospora amorphoporcata</name>
    <dbReference type="NCBI Taxonomy" id="241081"/>
    <lineage>
        <taxon>Eukaryota</taxon>
        <taxon>Fungi</taxon>
        <taxon>Dikarya</taxon>
        <taxon>Ascomycota</taxon>
        <taxon>Pezizomycotina</taxon>
        <taxon>Sordariomycetes</taxon>
        <taxon>Sordariomycetidae</taxon>
        <taxon>Sordariales</taxon>
        <taxon>Sordariaceae</taxon>
        <taxon>Pseudoneurospora</taxon>
    </lineage>
</organism>
<dbReference type="AlphaFoldDB" id="A0AAN6SE77"/>
<dbReference type="EMBL" id="MU859203">
    <property type="protein sequence ID" value="KAK3949716.1"/>
    <property type="molecule type" value="Genomic_DNA"/>
</dbReference>